<sequence length="389" mass="42760">MADPFTTLLIVIGAGLAAVFGFYVALFALAAIPSIQKHLLYVHKANTLLWDDVNKPEKWGFARNQVTPFKLATPDGESIYAWHILPLPLYAKHEESISSSREPGLCEDVERTKPFHLLKEDPNAKVIIFLHGNAGHIAQGWRADTYHTFTDTTSYHGIAIDYRGFGHSTGTPSEKGLILDAMTVVDWVINVAGVPPERIVLFGQSLGTAVASGVAEACVDDGIELAGVVLVAGFSSLPAMLSGYRISGLVPILGPLRWVPFMPQILDAFVCEKWSSADRLARTVQRTKSRLRLSLVHAKNDKDIPCIESDRLFNAAAIASIQAEPDISEFEVRKKEATRDRGEGAFMRKWTAEPNTIICHEQFSHGGHNQIMGHAPALLAVLRSFEEDR</sequence>
<dbReference type="InterPro" id="IPR000073">
    <property type="entry name" value="AB_hydrolase_1"/>
</dbReference>
<dbReference type="SUPFAM" id="SSF53474">
    <property type="entry name" value="alpha/beta-Hydrolases"/>
    <property type="match status" value="1"/>
</dbReference>
<comment type="caution">
    <text evidence="3">The sequence shown here is derived from an EMBL/GenBank/DDBJ whole genome shotgun (WGS) entry which is preliminary data.</text>
</comment>
<dbReference type="Proteomes" id="UP001187682">
    <property type="component" value="Unassembled WGS sequence"/>
</dbReference>
<dbReference type="Pfam" id="PF12697">
    <property type="entry name" value="Abhydrolase_6"/>
    <property type="match status" value="1"/>
</dbReference>
<gene>
    <name evidence="3" type="ORF">DNG_04762</name>
</gene>
<keyword evidence="1" id="KW-0472">Membrane</keyword>
<accession>A0AAE8MYH8</accession>
<feature type="transmembrane region" description="Helical" evidence="1">
    <location>
        <begin position="6"/>
        <end position="32"/>
    </location>
</feature>
<keyword evidence="4" id="KW-1185">Reference proteome</keyword>
<reference evidence="3" key="1">
    <citation type="submission" date="2018-03" db="EMBL/GenBank/DDBJ databases">
        <authorList>
            <person name="Guldener U."/>
        </authorList>
    </citation>
    <scope>NUCLEOTIDE SEQUENCE</scope>
</reference>
<name>A0AAE8MYH8_9PEZI</name>
<dbReference type="PANTHER" id="PTHR12277:SF81">
    <property type="entry name" value="PROTEIN ABHD13"/>
    <property type="match status" value="1"/>
</dbReference>
<organism evidence="3 4">
    <name type="scientific">Cephalotrichum gorgonifer</name>
    <dbReference type="NCBI Taxonomy" id="2041049"/>
    <lineage>
        <taxon>Eukaryota</taxon>
        <taxon>Fungi</taxon>
        <taxon>Dikarya</taxon>
        <taxon>Ascomycota</taxon>
        <taxon>Pezizomycotina</taxon>
        <taxon>Sordariomycetes</taxon>
        <taxon>Hypocreomycetidae</taxon>
        <taxon>Microascales</taxon>
        <taxon>Microascaceae</taxon>
        <taxon>Cephalotrichum</taxon>
    </lineage>
</organism>
<evidence type="ECO:0000256" key="1">
    <source>
        <dbReference type="SAM" id="Phobius"/>
    </source>
</evidence>
<evidence type="ECO:0000313" key="3">
    <source>
        <dbReference type="EMBL" id="SPO02089.1"/>
    </source>
</evidence>
<dbReference type="AlphaFoldDB" id="A0AAE8MYH8"/>
<evidence type="ECO:0000259" key="2">
    <source>
        <dbReference type="Pfam" id="PF12697"/>
    </source>
</evidence>
<dbReference type="EMBL" id="ONZQ02000006">
    <property type="protein sequence ID" value="SPO02089.1"/>
    <property type="molecule type" value="Genomic_DNA"/>
</dbReference>
<keyword evidence="1" id="KW-0812">Transmembrane</keyword>
<evidence type="ECO:0000313" key="4">
    <source>
        <dbReference type="Proteomes" id="UP001187682"/>
    </source>
</evidence>
<protein>
    <recommendedName>
        <fullName evidence="2">AB hydrolase-1 domain-containing protein</fullName>
    </recommendedName>
</protein>
<dbReference type="InterPro" id="IPR029058">
    <property type="entry name" value="AB_hydrolase_fold"/>
</dbReference>
<proteinExistence type="predicted"/>
<dbReference type="PANTHER" id="PTHR12277">
    <property type="entry name" value="ALPHA/BETA HYDROLASE DOMAIN-CONTAINING PROTEIN"/>
    <property type="match status" value="1"/>
</dbReference>
<dbReference type="Gene3D" id="3.40.50.1820">
    <property type="entry name" value="alpha/beta hydrolase"/>
    <property type="match status" value="1"/>
</dbReference>
<feature type="domain" description="AB hydrolase-1" evidence="2">
    <location>
        <begin position="127"/>
        <end position="306"/>
    </location>
</feature>
<keyword evidence="1" id="KW-1133">Transmembrane helix</keyword>